<protein>
    <submittedName>
        <fullName evidence="2">AcrB/AcrD/AcrF family protein</fullName>
    </submittedName>
</protein>
<feature type="transmembrane region" description="Helical" evidence="1">
    <location>
        <begin position="879"/>
        <end position="899"/>
    </location>
</feature>
<keyword evidence="1" id="KW-0472">Membrane</keyword>
<feature type="transmembrane region" description="Helical" evidence="1">
    <location>
        <begin position="905"/>
        <end position="927"/>
    </location>
</feature>
<feature type="transmembrane region" description="Helical" evidence="1">
    <location>
        <begin position="460"/>
        <end position="483"/>
    </location>
</feature>
<reference evidence="2 3" key="1">
    <citation type="journal article" date="2018" name="Microbiome">
        <title>Fine metagenomic profile of the Mediterranean stratified and mixed water columns revealed by assembly and recruitment.</title>
        <authorList>
            <person name="Haro-Moreno J.M."/>
            <person name="Lopez-Perez M."/>
            <person name="De La Torre J.R."/>
            <person name="Picazo A."/>
            <person name="Camacho A."/>
            <person name="Rodriguez-Valera F."/>
        </authorList>
    </citation>
    <scope>NUCLEOTIDE SEQUENCE [LARGE SCALE GENOMIC DNA]</scope>
    <source>
        <strain evidence="2">MED-G57</strain>
    </source>
</reference>
<gene>
    <name evidence="2" type="ORF">DBW71_04020</name>
</gene>
<dbReference type="PANTHER" id="PTHR32063">
    <property type="match status" value="1"/>
</dbReference>
<feature type="transmembrane region" description="Helical" evidence="1">
    <location>
        <begin position="512"/>
        <end position="532"/>
    </location>
</feature>
<dbReference type="AlphaFoldDB" id="A0A368DN61"/>
<organism evidence="2 3">
    <name type="scientific">PS1 clade bacterium</name>
    <dbReference type="NCBI Taxonomy" id="2175152"/>
    <lineage>
        <taxon>Bacteria</taxon>
        <taxon>Pseudomonadati</taxon>
        <taxon>Pseudomonadota</taxon>
        <taxon>Alphaproteobacteria</taxon>
        <taxon>PS1 clade</taxon>
    </lineage>
</organism>
<evidence type="ECO:0000256" key="1">
    <source>
        <dbReference type="SAM" id="Phobius"/>
    </source>
</evidence>
<dbReference type="SUPFAM" id="SSF82714">
    <property type="entry name" value="Multidrug efflux transporter AcrB TolC docking domain, DN and DC subdomains"/>
    <property type="match status" value="2"/>
</dbReference>
<feature type="transmembrane region" description="Helical" evidence="1">
    <location>
        <begin position="12"/>
        <end position="31"/>
    </location>
</feature>
<feature type="transmembrane region" description="Helical" evidence="1">
    <location>
        <begin position="995"/>
        <end position="1020"/>
    </location>
</feature>
<dbReference type="PANTHER" id="PTHR32063:SF0">
    <property type="entry name" value="SWARMING MOTILITY PROTEIN SWRC"/>
    <property type="match status" value="1"/>
</dbReference>
<dbReference type="Gene3D" id="3.30.2090.10">
    <property type="entry name" value="Multidrug efflux transporter AcrB TolC docking domain, DN and DC subdomains"/>
    <property type="match status" value="2"/>
</dbReference>
<dbReference type="Gene3D" id="3.30.70.1440">
    <property type="entry name" value="Multidrug efflux transporter AcrB pore domain"/>
    <property type="match status" value="1"/>
</dbReference>
<dbReference type="SUPFAM" id="SSF82693">
    <property type="entry name" value="Multidrug efflux transporter AcrB pore domain, PN1, PN2, PC1 and PC2 subdomains"/>
    <property type="match status" value="2"/>
</dbReference>
<dbReference type="Proteomes" id="UP000253570">
    <property type="component" value="Unassembled WGS sequence"/>
</dbReference>
<dbReference type="EMBL" id="QOQD01000008">
    <property type="protein sequence ID" value="RCL73267.1"/>
    <property type="molecule type" value="Genomic_DNA"/>
</dbReference>
<evidence type="ECO:0000313" key="3">
    <source>
        <dbReference type="Proteomes" id="UP000253570"/>
    </source>
</evidence>
<dbReference type="InterPro" id="IPR001036">
    <property type="entry name" value="Acrflvin-R"/>
</dbReference>
<evidence type="ECO:0000313" key="2">
    <source>
        <dbReference type="EMBL" id="RCL73267.1"/>
    </source>
</evidence>
<feature type="transmembrane region" description="Helical" evidence="1">
    <location>
        <begin position="332"/>
        <end position="351"/>
    </location>
</feature>
<sequence>MTRILEILQSQPRTILTLLLALIIGGIYSYISIPKEANPDIDIPVFYVSVPQAGISAQDSERLILRPLENKLKGMDGLKEIQSIGSENYGAVVLEFDINIDNEKTLADIRSKLSEVESELPDEASDPKVTEVNFSLIPSIIITVSGNVPERTLNKYTNQLQDEIEEIDTVLSADLSGSRDEMVEVIINTSKLESYNLTALELINAINMNNKVVSAGSIENDSGKFNIKVPGLFKSINDVYSIPVKREGDIIITLGDIAEIKRTYEDPTDFSKFNGKQAISINVVKRLGTNIIQNNKKVKNAVNNFTMDWPDIIEVDFSFDQSKNIFEVLKSLEAAILTAIILVMITIISVLGIGPALLVGLGIPITFTISFLIINLLGMTVNIMVLFGLVLTVGMLVDGAIVVVEYAKKLIESGVNRQQAFLTSSKRMLWPIIASTGTTLAAFLPMLLWPGVAGQFMSYLPIMVIIVLSSALATALIFIPVIGSLRSKKDTNKENTLSYINKDNKYIKLLKFLVYRPILVIISALVLGYIIFTSYLKFNNGIDYFVEQEPEEAVIFISARGNLSLNETKTIIDEVEGRILDVEGIKNFNTKSNIQDNSNPGDEQDKPVDAIGQISIEFEDYKLRNKAKYIFEKIIENTRDIPGINIEIRQVEGGPPTGKDIRLEITSADYPTAKNATKVIREYFDNNVTGIKDIEDTRPLPGVEWAINVDREKAGIYNTDLSTIGSIIRLVTNGILVGNYRPDDSEEEIEIRARLPQIDRNIDQLDKLNIETVDGSIPIGNIITKKYRDSVSVINKLNGKFAFVVKANTNLDVNTDRKVAEINQWLSDQDWPENIKFKFRGADEEQKEAGAFLGKAALGALALMFLILITQFNSFYQTFLTLFTVVLSVFGVMIGIMITGQTFSIIMTGTGIVALAGIVVNNAIVFIDTYNTNLKDISDPIKAVIQTASERLRPILLTTITTIMGLIPMATQITFDFLDRDILIGGVTSSWWVQMSTAIIFGLSFSTILTLILLPTMLVLPTVIKSRKLRTRNH</sequence>
<dbReference type="SUPFAM" id="SSF82866">
    <property type="entry name" value="Multidrug efflux transporter AcrB transmembrane domain"/>
    <property type="match status" value="2"/>
</dbReference>
<feature type="transmembrane region" description="Helical" evidence="1">
    <location>
        <begin position="852"/>
        <end position="872"/>
    </location>
</feature>
<dbReference type="InterPro" id="IPR027463">
    <property type="entry name" value="AcrB_DN_DC_subdom"/>
</dbReference>
<keyword evidence="1" id="KW-0812">Transmembrane</keyword>
<feature type="transmembrane region" description="Helical" evidence="1">
    <location>
        <begin position="383"/>
        <end position="407"/>
    </location>
</feature>
<name>A0A368DN61_9PROT</name>
<dbReference type="GO" id="GO:0005886">
    <property type="term" value="C:plasma membrane"/>
    <property type="evidence" value="ECO:0007669"/>
    <property type="project" value="TreeGrafter"/>
</dbReference>
<keyword evidence="1" id="KW-1133">Transmembrane helix</keyword>
<dbReference type="Pfam" id="PF00873">
    <property type="entry name" value="ACR_tran"/>
    <property type="match status" value="1"/>
</dbReference>
<dbReference type="Gene3D" id="3.30.70.1430">
    <property type="entry name" value="Multidrug efflux transporter AcrB pore domain"/>
    <property type="match status" value="2"/>
</dbReference>
<accession>A0A368DN61</accession>
<dbReference type="Gene3D" id="3.30.70.1320">
    <property type="entry name" value="Multidrug efflux transporter AcrB pore domain like"/>
    <property type="match status" value="1"/>
</dbReference>
<feature type="transmembrane region" description="Helical" evidence="1">
    <location>
        <begin position="358"/>
        <end position="377"/>
    </location>
</feature>
<feature type="transmembrane region" description="Helical" evidence="1">
    <location>
        <begin position="955"/>
        <end position="975"/>
    </location>
</feature>
<feature type="transmembrane region" description="Helical" evidence="1">
    <location>
        <begin position="428"/>
        <end position="448"/>
    </location>
</feature>
<dbReference type="GO" id="GO:0042910">
    <property type="term" value="F:xenobiotic transmembrane transporter activity"/>
    <property type="evidence" value="ECO:0007669"/>
    <property type="project" value="TreeGrafter"/>
</dbReference>
<dbReference type="Gene3D" id="1.20.1640.10">
    <property type="entry name" value="Multidrug efflux transporter AcrB transmembrane domain"/>
    <property type="match status" value="2"/>
</dbReference>
<proteinExistence type="predicted"/>
<comment type="caution">
    <text evidence="2">The sequence shown here is derived from an EMBL/GenBank/DDBJ whole genome shotgun (WGS) entry which is preliminary data.</text>
</comment>
<dbReference type="PRINTS" id="PR00702">
    <property type="entry name" value="ACRIFLAVINRP"/>
</dbReference>